<dbReference type="EMBL" id="JAAQHG020000023">
    <property type="protein sequence ID" value="KAL1584770.1"/>
    <property type="molecule type" value="Genomic_DNA"/>
</dbReference>
<proteinExistence type="predicted"/>
<gene>
    <name evidence="3" type="ORF">WHR41_06614</name>
</gene>
<feature type="region of interest" description="Disordered" evidence="2">
    <location>
        <begin position="442"/>
        <end position="562"/>
    </location>
</feature>
<feature type="compositionally biased region" description="Polar residues" evidence="2">
    <location>
        <begin position="63"/>
        <end position="78"/>
    </location>
</feature>
<feature type="compositionally biased region" description="Polar residues" evidence="2">
    <location>
        <begin position="1"/>
        <end position="14"/>
    </location>
</feature>
<feature type="region of interest" description="Disordered" evidence="2">
    <location>
        <begin position="43"/>
        <end position="83"/>
    </location>
</feature>
<evidence type="ECO:0000313" key="4">
    <source>
        <dbReference type="Proteomes" id="UP000803884"/>
    </source>
</evidence>
<sequence length="585" mass="63246">MASLHQQTSVPIRSSNKESDWSSFCNNVFEEYLDDDDLFAVEPRHSRDRSSSDDSGQHLFDFSGSSEQSNHTTGTSPIPSWEHAGLHTPVLEAQQPKAQESVGFWKRTLKALEQNAAESEQKQRVLRTTKSHPDFLSLGGHPSPPAIPSSPTDQSLSVQRRRVSRPGAANGNKPSTASAIRSVSRGRPTGVCKTTSVAGAANPYATVRKVSTSPHKMMTPSRYRAGFKDVWAEKIEQSGDRDKYHLHMPSRAHDHPTFPASPPPSARMSQDAFSAFGSPLAPTQLAPLPAYDPELSPLTDCFQQQARIHTPIASPLFEPQDDTPYFDAVPAVPSVPVDPYALHAVPLNDTSPVFPDRTSSLVANRIGFFDFGFGSTTTGVDSWAPDALSPPPTTQYFHDPFAGLPHAVLPTTEHHEPLVTGLGISCDPSLVSAPPHATADFAPLPPIDYQTMPLPHGLPTTPHRRSRLRSDSPSPPLTEPRSARRATRGPSGSRSRCTSRHRRAKSTNSTPRHPPAAEKSGFVNFTPHDSTKILSGVAPSGSSKTKARREKEAADKRRRLSQAAVRAVVEAGGDLDGLAKAGLLA</sequence>
<name>A0AB34KN62_9PEZI</name>
<keyword evidence="1" id="KW-0175">Coiled coil</keyword>
<feature type="region of interest" description="Disordered" evidence="2">
    <location>
        <begin position="1"/>
        <end position="21"/>
    </location>
</feature>
<evidence type="ECO:0000256" key="1">
    <source>
        <dbReference type="SAM" id="Coils"/>
    </source>
</evidence>
<comment type="caution">
    <text evidence="3">The sequence shown here is derived from an EMBL/GenBank/DDBJ whole genome shotgun (WGS) entry which is preliminary data.</text>
</comment>
<organism evidence="3 4">
    <name type="scientific">Cladosporium halotolerans</name>
    <dbReference type="NCBI Taxonomy" id="1052096"/>
    <lineage>
        <taxon>Eukaryota</taxon>
        <taxon>Fungi</taxon>
        <taxon>Dikarya</taxon>
        <taxon>Ascomycota</taxon>
        <taxon>Pezizomycotina</taxon>
        <taxon>Dothideomycetes</taxon>
        <taxon>Dothideomycetidae</taxon>
        <taxon>Cladosporiales</taxon>
        <taxon>Cladosporiaceae</taxon>
        <taxon>Cladosporium</taxon>
    </lineage>
</organism>
<feature type="coiled-coil region" evidence="1">
    <location>
        <begin position="102"/>
        <end position="129"/>
    </location>
</feature>
<feature type="compositionally biased region" description="Basic and acidic residues" evidence="2">
    <location>
        <begin position="43"/>
        <end position="56"/>
    </location>
</feature>
<feature type="compositionally biased region" description="Polar residues" evidence="2">
    <location>
        <begin position="172"/>
        <end position="181"/>
    </location>
</feature>
<keyword evidence="4" id="KW-1185">Reference proteome</keyword>
<evidence type="ECO:0000313" key="3">
    <source>
        <dbReference type="EMBL" id="KAL1584770.1"/>
    </source>
</evidence>
<dbReference type="Proteomes" id="UP000803884">
    <property type="component" value="Unassembled WGS sequence"/>
</dbReference>
<accession>A0AB34KN62</accession>
<dbReference type="GeneID" id="96008057"/>
<evidence type="ECO:0000256" key="2">
    <source>
        <dbReference type="SAM" id="MobiDB-lite"/>
    </source>
</evidence>
<reference evidence="3 4" key="1">
    <citation type="journal article" date="2020" name="Microbiol. Resour. Announc.">
        <title>Draft Genome Sequence of a Cladosporium Species Isolated from the Mesophotic Ascidian Didemnum maculosum.</title>
        <authorList>
            <person name="Gioti A."/>
            <person name="Siaperas R."/>
            <person name="Nikolaivits E."/>
            <person name="Le Goff G."/>
            <person name="Ouazzani J."/>
            <person name="Kotoulas G."/>
            <person name="Topakas E."/>
        </authorList>
    </citation>
    <scope>NUCLEOTIDE SEQUENCE [LARGE SCALE GENOMIC DNA]</scope>
    <source>
        <strain evidence="3 4">TM138-S3</strain>
    </source>
</reference>
<dbReference type="RefSeq" id="XP_069227876.1">
    <property type="nucleotide sequence ID" value="XM_069375219.1"/>
</dbReference>
<evidence type="ECO:0008006" key="5">
    <source>
        <dbReference type="Google" id="ProtNLM"/>
    </source>
</evidence>
<dbReference type="AlphaFoldDB" id="A0AB34KN62"/>
<feature type="region of interest" description="Disordered" evidence="2">
    <location>
        <begin position="132"/>
        <end position="194"/>
    </location>
</feature>
<protein>
    <recommendedName>
        <fullName evidence="5">Developmental regulatory protein wetA</fullName>
    </recommendedName>
</protein>